<organism evidence="6 7">
    <name type="scientific">Amycolatopsis echigonensis</name>
    <dbReference type="NCBI Taxonomy" id="2576905"/>
    <lineage>
        <taxon>Bacteria</taxon>
        <taxon>Bacillati</taxon>
        <taxon>Actinomycetota</taxon>
        <taxon>Actinomycetes</taxon>
        <taxon>Pseudonocardiales</taxon>
        <taxon>Pseudonocardiaceae</taxon>
        <taxon>Amycolatopsis</taxon>
    </lineage>
</organism>
<dbReference type="Proteomes" id="UP000233750">
    <property type="component" value="Unassembled WGS sequence"/>
</dbReference>
<dbReference type="InterPro" id="IPR000835">
    <property type="entry name" value="HTH_MarR-typ"/>
</dbReference>
<dbReference type="OrthoDB" id="5148120at2"/>
<proteinExistence type="predicted"/>
<dbReference type="InterPro" id="IPR036388">
    <property type="entry name" value="WH-like_DNA-bd_sf"/>
</dbReference>
<dbReference type="GO" id="GO:0003700">
    <property type="term" value="F:DNA-binding transcription factor activity"/>
    <property type="evidence" value="ECO:0007669"/>
    <property type="project" value="InterPro"/>
</dbReference>
<comment type="caution">
    <text evidence="6">The sequence shown here is derived from an EMBL/GenBank/DDBJ whole genome shotgun (WGS) entry which is preliminary data.</text>
</comment>
<accession>A0A2N3WUG2</accession>
<dbReference type="PROSITE" id="PS50995">
    <property type="entry name" value="HTH_MARR_2"/>
    <property type="match status" value="1"/>
</dbReference>
<dbReference type="GO" id="GO:0006950">
    <property type="term" value="P:response to stress"/>
    <property type="evidence" value="ECO:0007669"/>
    <property type="project" value="TreeGrafter"/>
</dbReference>
<dbReference type="RefSeq" id="WP_101440225.1">
    <property type="nucleotide sequence ID" value="NZ_JACJHR010000001.1"/>
</dbReference>
<evidence type="ECO:0000313" key="7">
    <source>
        <dbReference type="Proteomes" id="UP000233750"/>
    </source>
</evidence>
<reference evidence="6 7" key="1">
    <citation type="submission" date="2017-12" db="EMBL/GenBank/DDBJ databases">
        <title>Sequencing the genomes of 1000 Actinobacteria strains.</title>
        <authorList>
            <person name="Klenk H.-P."/>
        </authorList>
    </citation>
    <scope>NUCLEOTIDE SEQUENCE [LARGE SCALE GENOMIC DNA]</scope>
    <source>
        <strain evidence="6 7">DSM 45165</strain>
    </source>
</reference>
<keyword evidence="3" id="KW-0804">Transcription</keyword>
<keyword evidence="7" id="KW-1185">Reference proteome</keyword>
<sequence length="149" mass="16726">MEQTSEALDVLERATAVLVRNFELLRRRTDVYAELDQAEYLILRTLDELGSADIGTLAGALGLDPSTAGRQVSALLGKDLVERSQASDDRRRCVITPTGRGRELMHLTRARRRSSVGDLLDDWTTDELRAFAGFLDRYNAAVARRYLRT</sequence>
<dbReference type="SUPFAM" id="SSF46785">
    <property type="entry name" value="Winged helix' DNA-binding domain"/>
    <property type="match status" value="1"/>
</dbReference>
<evidence type="ECO:0000313" key="5">
    <source>
        <dbReference type="EMBL" id="MBB2497782.1"/>
    </source>
</evidence>
<dbReference type="EMBL" id="JACJHR010000001">
    <property type="protein sequence ID" value="MBB2497782.1"/>
    <property type="molecule type" value="Genomic_DNA"/>
</dbReference>
<dbReference type="PROSITE" id="PS01117">
    <property type="entry name" value="HTH_MARR_1"/>
    <property type="match status" value="1"/>
</dbReference>
<keyword evidence="1" id="KW-0805">Transcription regulation</keyword>
<evidence type="ECO:0000259" key="4">
    <source>
        <dbReference type="PROSITE" id="PS50995"/>
    </source>
</evidence>
<dbReference type="InterPro" id="IPR039422">
    <property type="entry name" value="MarR/SlyA-like"/>
</dbReference>
<dbReference type="PANTHER" id="PTHR33164:SF57">
    <property type="entry name" value="MARR-FAMILY TRANSCRIPTIONAL REGULATOR"/>
    <property type="match status" value="1"/>
</dbReference>
<dbReference type="PANTHER" id="PTHR33164">
    <property type="entry name" value="TRANSCRIPTIONAL REGULATOR, MARR FAMILY"/>
    <property type="match status" value="1"/>
</dbReference>
<dbReference type="InterPro" id="IPR036390">
    <property type="entry name" value="WH_DNA-bd_sf"/>
</dbReference>
<name>A0A2N3WUG2_9PSEU</name>
<dbReference type="SMART" id="SM00347">
    <property type="entry name" value="HTH_MARR"/>
    <property type="match status" value="1"/>
</dbReference>
<dbReference type="GO" id="GO:0003677">
    <property type="term" value="F:DNA binding"/>
    <property type="evidence" value="ECO:0007669"/>
    <property type="project" value="UniProtKB-KW"/>
</dbReference>
<reference evidence="5 8" key="2">
    <citation type="submission" date="2020-08" db="EMBL/GenBank/DDBJ databases">
        <title>Amycolatopsis echigonensis JCM 21831.</title>
        <authorList>
            <person name="Tedsree N."/>
            <person name="Kuncharoen N."/>
            <person name="Likhitwitayawuid K."/>
            <person name="Tanasupawat S."/>
        </authorList>
    </citation>
    <scope>NUCLEOTIDE SEQUENCE [LARGE SCALE GENOMIC DNA]</scope>
    <source>
        <strain evidence="5 8">JCM 21831</strain>
    </source>
</reference>
<feature type="domain" description="HTH marR-type" evidence="4">
    <location>
        <begin position="1"/>
        <end position="140"/>
    </location>
</feature>
<dbReference type="Gene3D" id="1.10.10.10">
    <property type="entry name" value="Winged helix-like DNA-binding domain superfamily/Winged helix DNA-binding domain"/>
    <property type="match status" value="1"/>
</dbReference>
<dbReference type="AlphaFoldDB" id="A0A2N3WUG2"/>
<evidence type="ECO:0000256" key="1">
    <source>
        <dbReference type="ARBA" id="ARBA00023015"/>
    </source>
</evidence>
<dbReference type="Proteomes" id="UP000550260">
    <property type="component" value="Unassembled WGS sequence"/>
</dbReference>
<dbReference type="Pfam" id="PF01047">
    <property type="entry name" value="MarR"/>
    <property type="match status" value="1"/>
</dbReference>
<dbReference type="EMBL" id="PJMY01000003">
    <property type="protein sequence ID" value="PKV97516.1"/>
    <property type="molecule type" value="Genomic_DNA"/>
</dbReference>
<evidence type="ECO:0000313" key="6">
    <source>
        <dbReference type="EMBL" id="PKV97516.1"/>
    </source>
</evidence>
<evidence type="ECO:0000313" key="8">
    <source>
        <dbReference type="Proteomes" id="UP000550260"/>
    </source>
</evidence>
<dbReference type="InterPro" id="IPR023187">
    <property type="entry name" value="Tscrpt_reg_MarR-type_CS"/>
</dbReference>
<gene>
    <name evidence="6" type="ORF">ATK30_8499</name>
    <name evidence="5" type="ORF">H5411_01340</name>
</gene>
<accession>A0A8E1VT52</accession>
<keyword evidence="2 6" id="KW-0238">DNA-binding</keyword>
<evidence type="ECO:0000256" key="3">
    <source>
        <dbReference type="ARBA" id="ARBA00023163"/>
    </source>
</evidence>
<evidence type="ECO:0000256" key="2">
    <source>
        <dbReference type="ARBA" id="ARBA00023125"/>
    </source>
</evidence>
<protein>
    <submittedName>
        <fullName evidence="5 6">MarR family transcriptional regulator</fullName>
    </submittedName>
</protein>